<evidence type="ECO:0000256" key="1">
    <source>
        <dbReference type="ARBA" id="ARBA00005254"/>
    </source>
</evidence>
<dbReference type="PANTHER" id="PTHR43802">
    <property type="entry name" value="ENOYL-COA HYDRATASE"/>
    <property type="match status" value="1"/>
</dbReference>
<sequence length="305" mass="33736">MREGEILYGVDEERHIATITFNAPERLNAVSIAGFDYVSTLIKRAERDERVRVIVLRGEGPCFGTGGDASELGYYIGYGTGKDGSPRRPSQRRRMVPDRDVLFGNLGVEQVIGRCLKPTVASVHGYCYGGHLQMALSCDVLIAADDAFFVHPAWRYLGPIFNMNLLVEKVGVTKAKDMLLTARPVGADEAEACGLATKTVPVDELEQWTADYCTAITTLPSDGLSMGKAMMEMVLDARGAPEGSLAGWIGHGWISNLQFAEDEWNFLKARRDEGLTQALQRRDEMVPEYFRMARHRGRSRGKDNG</sequence>
<dbReference type="Gene3D" id="3.90.226.10">
    <property type="entry name" value="2-enoyl-CoA Hydratase, Chain A, domain 1"/>
    <property type="match status" value="1"/>
</dbReference>
<keyword evidence="3" id="KW-1185">Reference proteome</keyword>
<evidence type="ECO:0000313" key="3">
    <source>
        <dbReference type="Proteomes" id="UP000264006"/>
    </source>
</evidence>
<proteinExistence type="inferred from homology"/>
<dbReference type="InterPro" id="IPR029045">
    <property type="entry name" value="ClpP/crotonase-like_dom_sf"/>
</dbReference>
<dbReference type="EMBL" id="CP031165">
    <property type="protein sequence ID" value="AXV06651.1"/>
    <property type="molecule type" value="Genomic_DNA"/>
</dbReference>
<dbReference type="InterPro" id="IPR001753">
    <property type="entry name" value="Enoyl-CoA_hydra/iso"/>
</dbReference>
<dbReference type="SUPFAM" id="SSF52096">
    <property type="entry name" value="ClpP/crotonase"/>
    <property type="match status" value="1"/>
</dbReference>
<comment type="similarity">
    <text evidence="1">Belongs to the enoyl-CoA hydratase/isomerase family.</text>
</comment>
<dbReference type="AlphaFoldDB" id="A0A346XWQ4"/>
<reference evidence="2 3" key="1">
    <citation type="submission" date="2018-09" db="EMBL/GenBank/DDBJ databases">
        <title>Complete genome sequence of Euzebya sp. DY32-46 isolated from seawater of Pacific Ocean.</title>
        <authorList>
            <person name="Xu L."/>
            <person name="Wu Y.-H."/>
            <person name="Xu X.-W."/>
        </authorList>
    </citation>
    <scope>NUCLEOTIDE SEQUENCE [LARGE SCALE GENOMIC DNA]</scope>
    <source>
        <strain evidence="2 3">DY32-46</strain>
    </source>
</reference>
<dbReference type="CDD" id="cd06558">
    <property type="entry name" value="crotonase-like"/>
    <property type="match status" value="1"/>
</dbReference>
<dbReference type="PANTHER" id="PTHR43802:SF1">
    <property type="entry name" value="IP11341P-RELATED"/>
    <property type="match status" value="1"/>
</dbReference>
<name>A0A346XWQ4_9ACTN</name>
<dbReference type="Proteomes" id="UP000264006">
    <property type="component" value="Chromosome"/>
</dbReference>
<dbReference type="GO" id="GO:0003824">
    <property type="term" value="F:catalytic activity"/>
    <property type="evidence" value="ECO:0007669"/>
    <property type="project" value="UniProtKB-ARBA"/>
</dbReference>
<organism evidence="2 3">
    <name type="scientific">Euzebya pacifica</name>
    <dbReference type="NCBI Taxonomy" id="1608957"/>
    <lineage>
        <taxon>Bacteria</taxon>
        <taxon>Bacillati</taxon>
        <taxon>Actinomycetota</taxon>
        <taxon>Nitriliruptoria</taxon>
        <taxon>Euzebyales</taxon>
    </lineage>
</organism>
<accession>A0A346XWQ4</accession>
<evidence type="ECO:0000313" key="2">
    <source>
        <dbReference type="EMBL" id="AXV06651.1"/>
    </source>
</evidence>
<protein>
    <submittedName>
        <fullName evidence="2">Enoyl-CoA hydratase</fullName>
    </submittedName>
</protein>
<dbReference type="KEGG" id="euz:DVS28_a1966"/>
<gene>
    <name evidence="2" type="ORF">DVS28_a1966</name>
</gene>
<dbReference type="Pfam" id="PF00378">
    <property type="entry name" value="ECH_1"/>
    <property type="match status" value="2"/>
</dbReference>